<dbReference type="InterPro" id="IPR004869">
    <property type="entry name" value="MMPL_dom"/>
</dbReference>
<keyword evidence="8" id="KW-0443">Lipid metabolism</keyword>
<feature type="domain" description="SSD" evidence="14">
    <location>
        <begin position="588"/>
        <end position="759"/>
    </location>
</feature>
<evidence type="ECO:0000259" key="14">
    <source>
        <dbReference type="PROSITE" id="PS50156"/>
    </source>
</evidence>
<dbReference type="FunFam" id="1.20.1640.10:FF:000029">
    <property type="entry name" value="Putative Patched sphingolipid transporter"/>
    <property type="match status" value="1"/>
</dbReference>
<dbReference type="InterPro" id="IPR032190">
    <property type="entry name" value="NPC1_N"/>
</dbReference>
<feature type="chain" id="PRO_5006135302" evidence="13">
    <location>
        <begin position="23"/>
        <end position="1272"/>
    </location>
</feature>
<feature type="transmembrane region" description="Helical" evidence="12">
    <location>
        <begin position="591"/>
        <end position="615"/>
    </location>
</feature>
<keyword evidence="5 13" id="KW-0732">Signal</keyword>
<dbReference type="GO" id="GO:0006665">
    <property type="term" value="P:sphingolipid metabolic process"/>
    <property type="evidence" value="ECO:0007669"/>
    <property type="project" value="EnsemblFungi"/>
</dbReference>
<feature type="transmembrane region" description="Helical" evidence="12">
    <location>
        <begin position="627"/>
        <end position="651"/>
    </location>
</feature>
<keyword evidence="16" id="KW-1185">Reference proteome</keyword>
<evidence type="ECO:0000256" key="1">
    <source>
        <dbReference type="ARBA" id="ARBA00004127"/>
    </source>
</evidence>
<dbReference type="Gene3D" id="1.20.1640.10">
    <property type="entry name" value="Multidrug efflux transporter AcrB transmembrane domain"/>
    <property type="match status" value="2"/>
</dbReference>
<dbReference type="Pfam" id="PF03176">
    <property type="entry name" value="MMPL"/>
    <property type="match status" value="1"/>
</dbReference>
<feature type="transmembrane region" description="Helical" evidence="12">
    <location>
        <begin position="1065"/>
        <end position="1091"/>
    </location>
</feature>
<keyword evidence="3" id="KW-0813">Transport</keyword>
<evidence type="ECO:0000256" key="12">
    <source>
        <dbReference type="SAM" id="Phobius"/>
    </source>
</evidence>
<dbReference type="PANTHER" id="PTHR45727">
    <property type="entry name" value="NPC INTRACELLULAR CHOLESTEROL TRANSPORTER 1"/>
    <property type="match status" value="1"/>
</dbReference>
<feature type="transmembrane region" description="Helical" evidence="12">
    <location>
        <begin position="709"/>
        <end position="728"/>
    </location>
</feature>
<dbReference type="GO" id="GO:0015918">
    <property type="term" value="P:sterol transport"/>
    <property type="evidence" value="ECO:0007669"/>
    <property type="project" value="EnsemblFungi"/>
</dbReference>
<proteinExistence type="inferred from homology"/>
<dbReference type="Pfam" id="PF22314">
    <property type="entry name" value="NPC1_MLD"/>
    <property type="match status" value="1"/>
</dbReference>
<dbReference type="Proteomes" id="UP000050424">
    <property type="component" value="Unassembled WGS sequence"/>
</dbReference>
<dbReference type="GO" id="GO:0032934">
    <property type="term" value="F:sterol binding"/>
    <property type="evidence" value="ECO:0007669"/>
    <property type="project" value="EnsemblFungi"/>
</dbReference>
<keyword evidence="9 12" id="KW-0472">Membrane</keyword>
<dbReference type="InterPro" id="IPR000731">
    <property type="entry name" value="SSD"/>
</dbReference>
<feature type="transmembrane region" description="Helical" evidence="12">
    <location>
        <begin position="1170"/>
        <end position="1191"/>
    </location>
</feature>
<comment type="subcellular location">
    <subcellularLocation>
        <location evidence="1">Endomembrane system</location>
        <topology evidence="1">Multi-pass membrane protein</topology>
    </subcellularLocation>
</comment>
<evidence type="ECO:0000256" key="6">
    <source>
        <dbReference type="ARBA" id="ARBA00022989"/>
    </source>
</evidence>
<evidence type="ECO:0000256" key="10">
    <source>
        <dbReference type="ARBA" id="ARBA00023157"/>
    </source>
</evidence>
<evidence type="ECO:0000256" key="3">
    <source>
        <dbReference type="ARBA" id="ARBA00022448"/>
    </source>
</evidence>
<sequence length="1272" mass="139977">MHHSIAPRLGAAALLVAGLAHADLYTPKHEAGRCAFRGTCGKQSFFGKELPCVDNGVAEDPEQEFRDELVDLCGEKWRTGPVCCTLDQVRSLKSELGTPNTLIGSCPACKENFFNMFCTFTCSPDQSLFINVTDSAAKGDKHLVTELDQLISETYGSGLYDSCKEVKFGGANSRAMDLIGGGAKNYTEMLKFLGDKKPLVGSPFQINYPTEYTEPQMHPLDMKPKKCNDEDPNYRCVCVDCPEVCPELPDVKSSKSCHVGVLPCLSFASVFVYGVLLFALATSVFGHVAWKKYAQRRVERTRLLHESSHSDDEDEGGPVQTEAMRDRPTKRYWLNDKCDKAFNQLGHAAARFPGLSIGLSLLVVAILSAGWFRFDLEKDPARLWVSPSSAAAQEKAYFDSNFGPFYRAEKIFLVNDTDPSGPGPVLSYETLKWWTDVEKSIERLESETYGKFLSDLCFKPANDACVIQSVTGWYAEGGLDPKSWKDDLRACAKSPVDCRPAYGQPLDAEMILGGYEGDVADAQALTVTWVVNNAKEDTDALAHAEDWENALQARLLDVQKEAEDRGLRLSFNTEISLEQELNESTNTDAKIIIISYIVMFLYACLALGTPLKHIFRNPAVLLVESKVTLGLVGIIIVLMSIGASIGFFSWVGLKATLIIVEVIPFIVLAVGVDNIFLIVHELERVNVSCPDQMVEERVAKALGRMGPSILFSALTETVAFALGTAVGMPAVRNFAAYAAGAVLINAVLQMTMFVSFLSLNQMRVEDHRCELWPWWQITKARVHLGGTNGYAHGAGRGSDMTEESLLQVFIKNTYAPRLLGKKVKVAVVTIFLGMFAAGVALLPQIQLGLDQRDAIPDGSYLIPYFNDLYDYLEIGPPVYFVTRGADVSKREQQQGLCSRFTTCQSLSLTNSLELERQRPESSFISSPTASWIDDFFLWLNPIYDQCCVEHGSTCFEDRTPAWNTTLYGMPENEEFMQYLDKFLSSPTSNECPLGGEAAYSQAVVAEEDGKSVKASHFRTAHTPLRSQEDFISAYSAARRIASEIGERTGTDVFPYSVFYIFFDQYLSIVPLTAGLLSAAVGMIFIVAALLLGSVLTSLVVTLTVVMSVVDIMGAMAVFNVSLNAVSLVNLIICVGISVEFCAHIARAFMFPSRTVMEANSNSLRGRDARAWTALVNVGGSVFSGITVTKLLGVSVLAFTRSKIFEIYYFRVWLSLVVFAALHALVFLPVALSIAGGQGYVDPESEGTAAQDLTDRRWRAIRVNDNSDSEDEF</sequence>
<dbReference type="FunFam" id="1.20.1640.10:FF:000008">
    <property type="entry name" value="NPC intracellular cholesterol transporter 1"/>
    <property type="match status" value="1"/>
</dbReference>
<dbReference type="EMBL" id="LKCW01000304">
    <property type="protein sequence ID" value="KPM34741.1"/>
    <property type="molecule type" value="Genomic_DNA"/>
</dbReference>
<keyword evidence="7" id="KW-0445">Lipid transport</keyword>
<dbReference type="Pfam" id="PF16414">
    <property type="entry name" value="NPC1_N"/>
    <property type="match status" value="1"/>
</dbReference>
<evidence type="ECO:0000313" key="16">
    <source>
        <dbReference type="Proteomes" id="UP000050424"/>
    </source>
</evidence>
<keyword evidence="11" id="KW-0325">Glycoprotein</keyword>
<dbReference type="InterPro" id="IPR053956">
    <property type="entry name" value="NPC1_MLD"/>
</dbReference>
<evidence type="ECO:0000256" key="11">
    <source>
        <dbReference type="ARBA" id="ARBA00023180"/>
    </source>
</evidence>
<feature type="transmembrane region" description="Helical" evidence="12">
    <location>
        <begin position="1124"/>
        <end position="1149"/>
    </location>
</feature>
<feature type="transmembrane region" description="Helical" evidence="12">
    <location>
        <begin position="1098"/>
        <end position="1118"/>
    </location>
</feature>
<dbReference type="PROSITE" id="PS50156">
    <property type="entry name" value="SSD"/>
    <property type="match status" value="1"/>
</dbReference>
<feature type="signal peptide" evidence="13">
    <location>
        <begin position="1"/>
        <end position="22"/>
    </location>
</feature>
<dbReference type="OrthoDB" id="6510177at2759"/>
<evidence type="ECO:0000256" key="13">
    <source>
        <dbReference type="SAM" id="SignalP"/>
    </source>
</evidence>
<feature type="transmembrane region" description="Helical" evidence="12">
    <location>
        <begin position="825"/>
        <end position="842"/>
    </location>
</feature>
<keyword evidence="6 12" id="KW-1133">Transmembrane helix</keyword>
<evidence type="ECO:0000256" key="4">
    <source>
        <dbReference type="ARBA" id="ARBA00022692"/>
    </source>
</evidence>
<gene>
    <name evidence="15" type="ORF">AK830_g11823</name>
</gene>
<evidence type="ECO:0000256" key="8">
    <source>
        <dbReference type="ARBA" id="ARBA00023098"/>
    </source>
</evidence>
<dbReference type="PANTHER" id="PTHR45727:SF2">
    <property type="entry name" value="NPC INTRACELLULAR CHOLESTEROL TRANSPORTER 1"/>
    <property type="match status" value="1"/>
</dbReference>
<feature type="transmembrane region" description="Helical" evidence="12">
    <location>
        <begin position="657"/>
        <end position="679"/>
    </location>
</feature>
<dbReference type="AlphaFoldDB" id="A0A0P7B235"/>
<keyword evidence="4 12" id="KW-0812">Transmembrane</keyword>
<dbReference type="STRING" id="78410.A0A0P7B235"/>
<reference evidence="15 16" key="1">
    <citation type="submission" date="2015-09" db="EMBL/GenBank/DDBJ databases">
        <title>Draft genome of a European isolate of the apple canker pathogen Neonectria ditissima.</title>
        <authorList>
            <person name="Gomez-Cortecero A."/>
            <person name="Harrison R.J."/>
            <person name="Armitage A.D."/>
        </authorList>
    </citation>
    <scope>NUCLEOTIDE SEQUENCE [LARGE SCALE GENOMIC DNA]</scope>
    <source>
        <strain evidence="15 16">R09/05</strain>
    </source>
</reference>
<evidence type="ECO:0000256" key="7">
    <source>
        <dbReference type="ARBA" id="ARBA00023055"/>
    </source>
</evidence>
<evidence type="ECO:0000256" key="5">
    <source>
        <dbReference type="ARBA" id="ARBA00022729"/>
    </source>
</evidence>
<dbReference type="InterPro" id="IPR053958">
    <property type="entry name" value="HMGCR/SNAP/NPC1-like_SSD"/>
</dbReference>
<dbReference type="GO" id="GO:0012505">
    <property type="term" value="C:endomembrane system"/>
    <property type="evidence" value="ECO:0007669"/>
    <property type="project" value="UniProtKB-SubCell"/>
</dbReference>
<name>A0A0P7B235_9HYPO</name>
<dbReference type="SUPFAM" id="SSF82866">
    <property type="entry name" value="Multidrug efflux transporter AcrB transmembrane domain"/>
    <property type="match status" value="2"/>
</dbReference>
<feature type="transmembrane region" description="Helical" evidence="12">
    <location>
        <begin position="352"/>
        <end position="372"/>
    </location>
</feature>
<keyword evidence="10" id="KW-1015">Disulfide bond</keyword>
<accession>A0A0P7B235</accession>
<comment type="similarity">
    <text evidence="2">Belongs to the patched family.</text>
</comment>
<dbReference type="Pfam" id="PF12349">
    <property type="entry name" value="Sterol-sensing"/>
    <property type="match status" value="1"/>
</dbReference>
<feature type="transmembrane region" description="Helical" evidence="12">
    <location>
        <begin position="1211"/>
        <end position="1234"/>
    </location>
</feature>
<evidence type="ECO:0000256" key="2">
    <source>
        <dbReference type="ARBA" id="ARBA00005585"/>
    </source>
</evidence>
<evidence type="ECO:0000256" key="9">
    <source>
        <dbReference type="ARBA" id="ARBA00023136"/>
    </source>
</evidence>
<dbReference type="GO" id="GO:0000329">
    <property type="term" value="C:fungal-type vacuole membrane"/>
    <property type="evidence" value="ECO:0007669"/>
    <property type="project" value="EnsemblFungi"/>
</dbReference>
<evidence type="ECO:0000313" key="15">
    <source>
        <dbReference type="EMBL" id="KPM34741.1"/>
    </source>
</evidence>
<feature type="transmembrane region" description="Helical" evidence="12">
    <location>
        <begin position="265"/>
        <end position="290"/>
    </location>
</feature>
<organism evidence="15 16">
    <name type="scientific">Neonectria ditissima</name>
    <dbReference type="NCBI Taxonomy" id="78410"/>
    <lineage>
        <taxon>Eukaryota</taxon>
        <taxon>Fungi</taxon>
        <taxon>Dikarya</taxon>
        <taxon>Ascomycota</taxon>
        <taxon>Pezizomycotina</taxon>
        <taxon>Sordariomycetes</taxon>
        <taxon>Hypocreomycetidae</taxon>
        <taxon>Hypocreales</taxon>
        <taxon>Nectriaceae</taxon>
        <taxon>Neonectria</taxon>
    </lineage>
</organism>
<comment type="caution">
    <text evidence="15">The sequence shown here is derived from an EMBL/GenBank/DDBJ whole genome shotgun (WGS) entry which is preliminary data.</text>
</comment>
<feature type="transmembrane region" description="Helical" evidence="12">
    <location>
        <begin position="734"/>
        <end position="759"/>
    </location>
</feature>
<protein>
    <submittedName>
        <fullName evidence="15">Niemann-Pick type C-related protein 1</fullName>
    </submittedName>
</protein>